<protein>
    <submittedName>
        <fullName evidence="2">Uncharacterized protein</fullName>
    </submittedName>
</protein>
<name>A0A8J5C8U3_CHIOP</name>
<accession>A0A8J5C8U3</accession>
<reference evidence="2" key="1">
    <citation type="submission" date="2020-07" db="EMBL/GenBank/DDBJ databases">
        <title>The High-quality genome of the commercially important snow crab, Chionoecetes opilio.</title>
        <authorList>
            <person name="Jeong J.-H."/>
            <person name="Ryu S."/>
        </authorList>
    </citation>
    <scope>NUCLEOTIDE SEQUENCE</scope>
    <source>
        <strain evidence="2">MADBK_172401_WGS</strain>
        <tissue evidence="2">Digestive gland</tissue>
    </source>
</reference>
<evidence type="ECO:0000313" key="2">
    <source>
        <dbReference type="EMBL" id="KAG0717783.1"/>
    </source>
</evidence>
<dbReference type="AlphaFoldDB" id="A0A8J5C8U3"/>
<feature type="region of interest" description="Disordered" evidence="1">
    <location>
        <begin position="1"/>
        <end position="45"/>
    </location>
</feature>
<proteinExistence type="predicted"/>
<gene>
    <name evidence="2" type="ORF">GWK47_053737</name>
</gene>
<dbReference type="Proteomes" id="UP000770661">
    <property type="component" value="Unassembled WGS sequence"/>
</dbReference>
<organism evidence="2 3">
    <name type="scientific">Chionoecetes opilio</name>
    <name type="common">Atlantic snow crab</name>
    <name type="synonym">Cancer opilio</name>
    <dbReference type="NCBI Taxonomy" id="41210"/>
    <lineage>
        <taxon>Eukaryota</taxon>
        <taxon>Metazoa</taxon>
        <taxon>Ecdysozoa</taxon>
        <taxon>Arthropoda</taxon>
        <taxon>Crustacea</taxon>
        <taxon>Multicrustacea</taxon>
        <taxon>Malacostraca</taxon>
        <taxon>Eumalacostraca</taxon>
        <taxon>Eucarida</taxon>
        <taxon>Decapoda</taxon>
        <taxon>Pleocyemata</taxon>
        <taxon>Brachyura</taxon>
        <taxon>Eubrachyura</taxon>
        <taxon>Majoidea</taxon>
        <taxon>Majidae</taxon>
        <taxon>Chionoecetes</taxon>
    </lineage>
</organism>
<dbReference type="EMBL" id="JACEEZ010017084">
    <property type="protein sequence ID" value="KAG0717783.1"/>
    <property type="molecule type" value="Genomic_DNA"/>
</dbReference>
<evidence type="ECO:0000313" key="3">
    <source>
        <dbReference type="Proteomes" id="UP000770661"/>
    </source>
</evidence>
<keyword evidence="3" id="KW-1185">Reference proteome</keyword>
<evidence type="ECO:0000256" key="1">
    <source>
        <dbReference type="SAM" id="MobiDB-lite"/>
    </source>
</evidence>
<sequence length="155" mass="16944">MMIKSNSQCEEWKPPATPRRLESPAAPALLFPGRNASSGGDGDQPKEVLHRVSTTWSANRIIEAVHNGTNSEWKIQLPPDLDVLAADVMYHKGCWSIHVVNKLRTVASTQQEPEDRSVIEFVEEVSEKLESGVVLSMGEIDSIRSSMVLAAHAGG</sequence>
<comment type="caution">
    <text evidence="2">The sequence shown here is derived from an EMBL/GenBank/DDBJ whole genome shotgun (WGS) entry which is preliminary data.</text>
</comment>